<dbReference type="Proteomes" id="UP000295632">
    <property type="component" value="Unassembled WGS sequence"/>
</dbReference>
<dbReference type="Pfam" id="PF19568">
    <property type="entry name" value="Spore_III_AA"/>
    <property type="match status" value="1"/>
</dbReference>
<proteinExistence type="predicted"/>
<dbReference type="OrthoDB" id="9768243at2"/>
<dbReference type="Gene3D" id="3.40.50.300">
    <property type="entry name" value="P-loop containing nucleotide triphosphate hydrolases"/>
    <property type="match status" value="1"/>
</dbReference>
<dbReference type="NCBIfam" id="TIGR02858">
    <property type="entry name" value="spore_III_AA"/>
    <property type="match status" value="1"/>
</dbReference>
<dbReference type="InterPro" id="IPR045735">
    <property type="entry name" value="Spore_III_AA_AAA+_ATPase"/>
</dbReference>
<reference evidence="4 5" key="1">
    <citation type="submission" date="2019-03" db="EMBL/GenBank/DDBJ databases">
        <title>Genomic Encyclopedia of Type Strains, Phase IV (KMG-IV): sequencing the most valuable type-strain genomes for metagenomic binning, comparative biology and taxonomic classification.</title>
        <authorList>
            <person name="Goeker M."/>
        </authorList>
    </citation>
    <scope>NUCLEOTIDE SEQUENCE [LARGE SCALE GENOMIC DNA]</scope>
    <source>
        <strain evidence="4 5">DSM 28697</strain>
    </source>
</reference>
<evidence type="ECO:0000313" key="4">
    <source>
        <dbReference type="EMBL" id="TDQ41656.1"/>
    </source>
</evidence>
<dbReference type="PANTHER" id="PTHR20953:SF3">
    <property type="entry name" value="P-LOOP CONTAINING NUCLEOSIDE TRIPHOSPHATE HYDROLASES SUPERFAMILY PROTEIN"/>
    <property type="match status" value="1"/>
</dbReference>
<name>A0A4R6U7B2_9BACI</name>
<dbReference type="EMBL" id="SNYJ01000003">
    <property type="protein sequence ID" value="TDQ41656.1"/>
    <property type="molecule type" value="Genomic_DNA"/>
</dbReference>
<protein>
    <submittedName>
        <fullName evidence="4">Stage III sporulation protein AA</fullName>
    </submittedName>
</protein>
<dbReference type="InterPro" id="IPR014217">
    <property type="entry name" value="Spore_III_AA"/>
</dbReference>
<evidence type="ECO:0000313" key="5">
    <source>
        <dbReference type="Proteomes" id="UP000295632"/>
    </source>
</evidence>
<comment type="caution">
    <text evidence="4">The sequence shown here is derived from an EMBL/GenBank/DDBJ whole genome shotgun (WGS) entry which is preliminary data.</text>
</comment>
<keyword evidence="2" id="KW-0067">ATP-binding</keyword>
<keyword evidence="1" id="KW-0547">Nucleotide-binding</keyword>
<accession>A0A4R6U7B2</accession>
<dbReference type="PANTHER" id="PTHR20953">
    <property type="entry name" value="KINASE-RELATED"/>
    <property type="match status" value="1"/>
</dbReference>
<evidence type="ECO:0000256" key="2">
    <source>
        <dbReference type="ARBA" id="ARBA00022840"/>
    </source>
</evidence>
<sequence>MNHVLSLLPHHIQESLSLQDQPKDELEEIRLRVDKPVEFIYRSTSLLVPSLFFDKKDAHTFLQRLTEFSMYAHENDIKQGYITFSGGHRVGLCGTAVIENDTVQVLRDISSFNIRIAHERVGAANPIAALLFDRLWQSTLVLGAPKAGKTTMIRDIARLMSEGLYEKWPSITVGIVDERSEIAASASGVPQHTFGPKVDVLDSCPKALGMMMMIRSMSPDMLVVDEIGREEDARAILEALHSGVKVVASAHAANYEDFIRRPGMKELMDYRPFERIVELGSSPTGSILAVKNSAGEALALKALIQSK</sequence>
<feature type="domain" description="AAA+ ATPase" evidence="3">
    <location>
        <begin position="135"/>
        <end position="283"/>
    </location>
</feature>
<dbReference type="InterPro" id="IPR003593">
    <property type="entry name" value="AAA+_ATPase"/>
</dbReference>
<dbReference type="AlphaFoldDB" id="A0A4R6U7B2"/>
<dbReference type="SUPFAM" id="SSF52540">
    <property type="entry name" value="P-loop containing nucleoside triphosphate hydrolases"/>
    <property type="match status" value="1"/>
</dbReference>
<dbReference type="InterPro" id="IPR027417">
    <property type="entry name" value="P-loop_NTPase"/>
</dbReference>
<organism evidence="4 5">
    <name type="scientific">Aureibacillus halotolerans</name>
    <dbReference type="NCBI Taxonomy" id="1508390"/>
    <lineage>
        <taxon>Bacteria</taxon>
        <taxon>Bacillati</taxon>
        <taxon>Bacillota</taxon>
        <taxon>Bacilli</taxon>
        <taxon>Bacillales</taxon>
        <taxon>Bacillaceae</taxon>
        <taxon>Aureibacillus</taxon>
    </lineage>
</organism>
<gene>
    <name evidence="4" type="ORF">EV213_103235</name>
</gene>
<dbReference type="SMART" id="SM00382">
    <property type="entry name" value="AAA"/>
    <property type="match status" value="1"/>
</dbReference>
<keyword evidence="5" id="KW-1185">Reference proteome</keyword>
<dbReference type="GO" id="GO:0005524">
    <property type="term" value="F:ATP binding"/>
    <property type="evidence" value="ECO:0007669"/>
    <property type="project" value="UniProtKB-KW"/>
</dbReference>
<evidence type="ECO:0000256" key="1">
    <source>
        <dbReference type="ARBA" id="ARBA00022741"/>
    </source>
</evidence>
<evidence type="ECO:0000259" key="3">
    <source>
        <dbReference type="SMART" id="SM00382"/>
    </source>
</evidence>
<dbReference type="RefSeq" id="WP_133579513.1">
    <property type="nucleotide sequence ID" value="NZ_SNYJ01000003.1"/>
</dbReference>